<dbReference type="PROSITE" id="PS50043">
    <property type="entry name" value="HTH_LUXR_2"/>
    <property type="match status" value="1"/>
</dbReference>
<reference evidence="5 6" key="1">
    <citation type="submission" date="2020-08" db="EMBL/GenBank/DDBJ databases">
        <title>Functional genomics of gut bacteria from endangered species of beetles.</title>
        <authorList>
            <person name="Carlos-Shanley C."/>
        </authorList>
    </citation>
    <scope>NUCLEOTIDE SEQUENCE [LARGE SCALE GENOMIC DNA]</scope>
    <source>
        <strain evidence="5 6">S00198</strain>
    </source>
</reference>
<dbReference type="Gene3D" id="1.10.10.10">
    <property type="entry name" value="Winged helix-like DNA-binding domain superfamily/Winged helix DNA-binding domain"/>
    <property type="match status" value="1"/>
</dbReference>
<dbReference type="CDD" id="cd06170">
    <property type="entry name" value="LuxR_C_like"/>
    <property type="match status" value="1"/>
</dbReference>
<proteinExistence type="predicted"/>
<name>A0A7X0PK02_9BURK</name>
<evidence type="ECO:0000256" key="2">
    <source>
        <dbReference type="ARBA" id="ARBA00023125"/>
    </source>
</evidence>
<dbReference type="InterPro" id="IPR016032">
    <property type="entry name" value="Sig_transdc_resp-reg_C-effctor"/>
</dbReference>
<organism evidence="5 6">
    <name type="scientific">Acidovorax soli</name>
    <dbReference type="NCBI Taxonomy" id="592050"/>
    <lineage>
        <taxon>Bacteria</taxon>
        <taxon>Pseudomonadati</taxon>
        <taxon>Pseudomonadota</taxon>
        <taxon>Betaproteobacteria</taxon>
        <taxon>Burkholderiales</taxon>
        <taxon>Comamonadaceae</taxon>
        <taxon>Acidovorax</taxon>
    </lineage>
</organism>
<dbReference type="SMART" id="SM00421">
    <property type="entry name" value="HTH_LUXR"/>
    <property type="match status" value="1"/>
</dbReference>
<evidence type="ECO:0000313" key="6">
    <source>
        <dbReference type="Proteomes" id="UP000575083"/>
    </source>
</evidence>
<dbReference type="EMBL" id="JACHLK010000018">
    <property type="protein sequence ID" value="MBB6563350.1"/>
    <property type="molecule type" value="Genomic_DNA"/>
</dbReference>
<gene>
    <name evidence="5" type="ORF">HNP48_006070</name>
</gene>
<keyword evidence="3" id="KW-0804">Transcription</keyword>
<dbReference type="InterPro" id="IPR000792">
    <property type="entry name" value="Tscrpt_reg_LuxR_C"/>
</dbReference>
<sequence>MYLSQARVEKLSRLMGRLEAAELPGSAALRLAVGQDLLDLLQADHFASYTWDDAAQRFGERAALHMDDANLQAYEAYYQYRDPITHQLRQRRAPTLVTQILPQQELMKTEFFNDFLARDGLHHGVNLFAWDGERNLGDLRIWRGRQRGPFDRDTLDLLRLVQPAFTGALRRLRDRPVAAPAPVPPDPWQGLNGRAREIAQALCAGWPDKKIAAELGIGYSTVRTHVDALFERFGVHNRTELVRRLIGDVTSCH</sequence>
<dbReference type="SUPFAM" id="SSF46894">
    <property type="entry name" value="C-terminal effector domain of the bipartite response regulators"/>
    <property type="match status" value="1"/>
</dbReference>
<protein>
    <submittedName>
        <fullName evidence="5">DNA-binding CsgD family transcriptional regulator</fullName>
    </submittedName>
</protein>
<evidence type="ECO:0000256" key="1">
    <source>
        <dbReference type="ARBA" id="ARBA00023015"/>
    </source>
</evidence>
<dbReference type="InterPro" id="IPR036388">
    <property type="entry name" value="WH-like_DNA-bd_sf"/>
</dbReference>
<evidence type="ECO:0000259" key="4">
    <source>
        <dbReference type="PROSITE" id="PS50043"/>
    </source>
</evidence>
<dbReference type="PANTHER" id="PTHR44688">
    <property type="entry name" value="DNA-BINDING TRANSCRIPTIONAL ACTIVATOR DEVR_DOSR"/>
    <property type="match status" value="1"/>
</dbReference>
<accession>A0A7X0PK02</accession>
<keyword evidence="6" id="KW-1185">Reference proteome</keyword>
<dbReference type="AlphaFoldDB" id="A0A7X0PK02"/>
<dbReference type="GO" id="GO:0006355">
    <property type="term" value="P:regulation of DNA-templated transcription"/>
    <property type="evidence" value="ECO:0007669"/>
    <property type="project" value="InterPro"/>
</dbReference>
<comment type="caution">
    <text evidence="5">The sequence shown here is derived from an EMBL/GenBank/DDBJ whole genome shotgun (WGS) entry which is preliminary data.</text>
</comment>
<dbReference type="Pfam" id="PF00196">
    <property type="entry name" value="GerE"/>
    <property type="match status" value="1"/>
</dbReference>
<dbReference type="PANTHER" id="PTHR44688:SF16">
    <property type="entry name" value="DNA-BINDING TRANSCRIPTIONAL ACTIVATOR DEVR_DOSR"/>
    <property type="match status" value="1"/>
</dbReference>
<dbReference type="Proteomes" id="UP000575083">
    <property type="component" value="Unassembled WGS sequence"/>
</dbReference>
<dbReference type="PRINTS" id="PR00038">
    <property type="entry name" value="HTHLUXR"/>
</dbReference>
<keyword evidence="2 5" id="KW-0238">DNA-binding</keyword>
<dbReference type="GO" id="GO:0003677">
    <property type="term" value="F:DNA binding"/>
    <property type="evidence" value="ECO:0007669"/>
    <property type="project" value="UniProtKB-KW"/>
</dbReference>
<feature type="domain" description="HTH luxR-type" evidence="4">
    <location>
        <begin position="184"/>
        <end position="249"/>
    </location>
</feature>
<dbReference type="RefSeq" id="WP_184864285.1">
    <property type="nucleotide sequence ID" value="NZ_JACHLK010000018.1"/>
</dbReference>
<evidence type="ECO:0000256" key="3">
    <source>
        <dbReference type="ARBA" id="ARBA00023163"/>
    </source>
</evidence>
<keyword evidence="1" id="KW-0805">Transcription regulation</keyword>
<evidence type="ECO:0000313" key="5">
    <source>
        <dbReference type="EMBL" id="MBB6563350.1"/>
    </source>
</evidence>